<evidence type="ECO:0000256" key="3">
    <source>
        <dbReference type="ARBA" id="ARBA00005735"/>
    </source>
</evidence>
<feature type="domain" description="Galactosyltransferase N-terminal" evidence="14">
    <location>
        <begin position="56"/>
        <end position="187"/>
    </location>
</feature>
<evidence type="ECO:0000256" key="4">
    <source>
        <dbReference type="ARBA" id="ARBA00022676"/>
    </source>
</evidence>
<keyword evidence="5" id="KW-0808">Transferase</keyword>
<evidence type="ECO:0000259" key="13">
    <source>
        <dbReference type="Pfam" id="PF02709"/>
    </source>
</evidence>
<dbReference type="GO" id="GO:0016020">
    <property type="term" value="C:membrane"/>
    <property type="evidence" value="ECO:0007669"/>
    <property type="project" value="UniProtKB-SubCell"/>
</dbReference>
<organism evidence="15 16">
    <name type="scientific">Adineta ricciae</name>
    <name type="common">Rotifer</name>
    <dbReference type="NCBI Taxonomy" id="249248"/>
    <lineage>
        <taxon>Eukaryota</taxon>
        <taxon>Metazoa</taxon>
        <taxon>Spiralia</taxon>
        <taxon>Gnathifera</taxon>
        <taxon>Rotifera</taxon>
        <taxon>Eurotatoria</taxon>
        <taxon>Bdelloidea</taxon>
        <taxon>Adinetida</taxon>
        <taxon>Adinetidae</taxon>
        <taxon>Adineta</taxon>
    </lineage>
</organism>
<evidence type="ECO:0000256" key="10">
    <source>
        <dbReference type="ARBA" id="ARBA00023180"/>
    </source>
</evidence>
<name>A0A815AXH4_ADIRI</name>
<accession>A0A815AXH4</accession>
<proteinExistence type="inferred from homology"/>
<evidence type="ECO:0000259" key="14">
    <source>
        <dbReference type="Pfam" id="PF13733"/>
    </source>
</evidence>
<dbReference type="GO" id="GO:0006688">
    <property type="term" value="P:glycosphingolipid biosynthetic process"/>
    <property type="evidence" value="ECO:0007669"/>
    <property type="project" value="TreeGrafter"/>
</dbReference>
<keyword evidence="7" id="KW-0735">Signal-anchor</keyword>
<dbReference type="GO" id="GO:0008378">
    <property type="term" value="F:galactosyltransferase activity"/>
    <property type="evidence" value="ECO:0007669"/>
    <property type="project" value="TreeGrafter"/>
</dbReference>
<dbReference type="Pfam" id="PF13733">
    <property type="entry name" value="Glyco_transf_7N"/>
    <property type="match status" value="1"/>
</dbReference>
<feature type="transmembrane region" description="Helical" evidence="12">
    <location>
        <begin position="364"/>
        <end position="383"/>
    </location>
</feature>
<evidence type="ECO:0008006" key="17">
    <source>
        <dbReference type="Google" id="ProtNLM"/>
    </source>
</evidence>
<keyword evidence="10" id="KW-0325">Glycoprotein</keyword>
<evidence type="ECO:0000256" key="2">
    <source>
        <dbReference type="ARBA" id="ARBA00004922"/>
    </source>
</evidence>
<feature type="region of interest" description="Disordered" evidence="11">
    <location>
        <begin position="497"/>
        <end position="522"/>
    </location>
</feature>
<dbReference type="AlphaFoldDB" id="A0A815AXH4"/>
<feature type="transmembrane region" description="Helical" evidence="12">
    <location>
        <begin position="340"/>
        <end position="358"/>
    </location>
</feature>
<keyword evidence="4" id="KW-0328">Glycosyltransferase</keyword>
<dbReference type="PANTHER" id="PTHR19300">
    <property type="entry name" value="BETA-1,4-GALACTOSYLTRANSFERASE"/>
    <property type="match status" value="1"/>
</dbReference>
<dbReference type="Pfam" id="PF02709">
    <property type="entry name" value="Glyco_transf_7C"/>
    <property type="match status" value="1"/>
</dbReference>
<evidence type="ECO:0000256" key="7">
    <source>
        <dbReference type="ARBA" id="ARBA00022968"/>
    </source>
</evidence>
<feature type="transmembrane region" description="Helical" evidence="12">
    <location>
        <begin position="16"/>
        <end position="34"/>
    </location>
</feature>
<evidence type="ECO:0000256" key="8">
    <source>
        <dbReference type="ARBA" id="ARBA00022989"/>
    </source>
</evidence>
<dbReference type="GO" id="GO:0005794">
    <property type="term" value="C:Golgi apparatus"/>
    <property type="evidence" value="ECO:0007669"/>
    <property type="project" value="TreeGrafter"/>
</dbReference>
<dbReference type="InterPro" id="IPR027791">
    <property type="entry name" value="Galactosyl_T_C"/>
</dbReference>
<comment type="similarity">
    <text evidence="3">Belongs to the glycosyltransferase 7 family.</text>
</comment>
<dbReference type="Gene3D" id="3.90.550.10">
    <property type="entry name" value="Spore Coat Polysaccharide Biosynthesis Protein SpsA, Chain A"/>
    <property type="match status" value="1"/>
</dbReference>
<dbReference type="PANTHER" id="PTHR19300:SF57">
    <property type="entry name" value="BETA-1,4-N-ACETYLGALACTOSAMINYLTRANSFERASE"/>
    <property type="match status" value="1"/>
</dbReference>
<dbReference type="InterPro" id="IPR029044">
    <property type="entry name" value="Nucleotide-diphossugar_trans"/>
</dbReference>
<gene>
    <name evidence="15" type="ORF">XAT740_LOCUS26838</name>
</gene>
<comment type="subcellular location">
    <subcellularLocation>
        <location evidence="1">Membrane</location>
        <topology evidence="1">Single-pass type II membrane protein</topology>
    </subcellularLocation>
</comment>
<dbReference type="InterPro" id="IPR003859">
    <property type="entry name" value="Galactosyl_T"/>
</dbReference>
<dbReference type="UniPathway" id="UPA00378"/>
<dbReference type="GO" id="GO:0005975">
    <property type="term" value="P:carbohydrate metabolic process"/>
    <property type="evidence" value="ECO:0007669"/>
    <property type="project" value="InterPro"/>
</dbReference>
<dbReference type="Proteomes" id="UP000663828">
    <property type="component" value="Unassembled WGS sequence"/>
</dbReference>
<dbReference type="InterPro" id="IPR027995">
    <property type="entry name" value="Galactosyl_T_N"/>
</dbReference>
<evidence type="ECO:0000256" key="9">
    <source>
        <dbReference type="ARBA" id="ARBA00023136"/>
    </source>
</evidence>
<evidence type="ECO:0000313" key="15">
    <source>
        <dbReference type="EMBL" id="CAF1262147.1"/>
    </source>
</evidence>
<sequence length="632" mass="73384">MISSRKFTRLKTSENLPVLVLAVSVIIVIQLCNMRDEKTANQYIIKDDGKRSSGSCELYPSTLLNNVPIDMSSELTWTDVENECLGGIYTPSDCTSRQQLAVIIPFRYREKQLQMLLRHLHPFLQRQKRAYRVFVVEQYGNGTFNKGLIMNVAFNYASKIISPLFDCFIFHDVDLIPENDYNVYECEQQGPRHLAPAVDELRYFLMYNDLIGGVLALTKEQFFKANGWSNLYWGWGFEDDDMNHRLRHAGYRISRPPNRIGRYKMIRHKKQTPATNRYGTLSKWLRYSYDGVRQLSVLDYSVASVETRPLYTHILVNFTRSATKTIDHLQYKDSRKSSRLCYHYISTIVFTIIHFIFVLAYNKILPWEIGLVVLFLLLILHYAQRLGASLFKSDLTWLPIGIHQEHNPNVSSIVVTKFLVSSLLLFGYTCQLCLTTVCTPSIYFNWFLIVTDCRYTYTNLLLSSRVYWSRMWKTRFEMSTKNNSNFDRHRTLLSSSSQLSPTVPRVREDSPSAIQRPSSSSIPNLESLMEEEEIDHPCSKFVTKTFLPKQTAYQSMNKHRFNLPTIIESQEMLNESAISNTNAFTDEKRDTYTVQATSTNLSNGFTINHLFESNRQRKVCEIMFAFACQLAK</sequence>
<dbReference type="CDD" id="cd00899">
    <property type="entry name" value="b4GalT"/>
    <property type="match status" value="1"/>
</dbReference>
<dbReference type="PRINTS" id="PR02050">
    <property type="entry name" value="B14GALTRFASE"/>
</dbReference>
<evidence type="ECO:0000256" key="5">
    <source>
        <dbReference type="ARBA" id="ARBA00022679"/>
    </source>
</evidence>
<feature type="domain" description="Galactosyltransferase C-terminal" evidence="13">
    <location>
        <begin position="192"/>
        <end position="269"/>
    </location>
</feature>
<protein>
    <recommendedName>
        <fullName evidence="17">Beta-1,4-N-acetylgalactosaminyltransferase bre-4</fullName>
    </recommendedName>
</protein>
<comment type="caution">
    <text evidence="15">The sequence shown here is derived from an EMBL/GenBank/DDBJ whole genome shotgun (WGS) entry which is preliminary data.</text>
</comment>
<dbReference type="EMBL" id="CAJNOR010002201">
    <property type="protein sequence ID" value="CAF1262147.1"/>
    <property type="molecule type" value="Genomic_DNA"/>
</dbReference>
<evidence type="ECO:0000256" key="6">
    <source>
        <dbReference type="ARBA" id="ARBA00022692"/>
    </source>
</evidence>
<dbReference type="SUPFAM" id="SSF53448">
    <property type="entry name" value="Nucleotide-diphospho-sugar transferases"/>
    <property type="match status" value="1"/>
</dbReference>
<evidence type="ECO:0000256" key="1">
    <source>
        <dbReference type="ARBA" id="ARBA00004606"/>
    </source>
</evidence>
<keyword evidence="16" id="KW-1185">Reference proteome</keyword>
<evidence type="ECO:0000256" key="12">
    <source>
        <dbReference type="SAM" id="Phobius"/>
    </source>
</evidence>
<keyword evidence="9 12" id="KW-0472">Membrane</keyword>
<keyword evidence="6 12" id="KW-0812">Transmembrane</keyword>
<keyword evidence="8 12" id="KW-1133">Transmembrane helix</keyword>
<dbReference type="GO" id="GO:0033842">
    <property type="term" value="F:N-acetyl-beta-glucosaminyl-derivative 4-beta-N-acetylgalactosaminyltransferase activity"/>
    <property type="evidence" value="ECO:0007669"/>
    <property type="project" value="TreeGrafter"/>
</dbReference>
<evidence type="ECO:0000256" key="11">
    <source>
        <dbReference type="SAM" id="MobiDB-lite"/>
    </source>
</evidence>
<reference evidence="15" key="1">
    <citation type="submission" date="2021-02" db="EMBL/GenBank/DDBJ databases">
        <authorList>
            <person name="Nowell W R."/>
        </authorList>
    </citation>
    <scope>NUCLEOTIDE SEQUENCE</scope>
</reference>
<comment type="pathway">
    <text evidence="2">Protein modification; protein glycosylation.</text>
</comment>
<feature type="compositionally biased region" description="Low complexity" evidence="11">
    <location>
        <begin position="511"/>
        <end position="522"/>
    </location>
</feature>
<evidence type="ECO:0000313" key="16">
    <source>
        <dbReference type="Proteomes" id="UP000663828"/>
    </source>
</evidence>